<evidence type="ECO:0000313" key="3">
    <source>
        <dbReference type="Proteomes" id="UP001597241"/>
    </source>
</evidence>
<sequence>MKQLTTIRIYFEYGQKANDTSFWKKMTSSDFSTEIIKRAKALNLEQVLSFNVTKGYFNKGKVHWGISETLNFRHPHVVEIIDTEEQIFNFLKQEQKLLEKSTVFIVKNEVLMHQYPFIF</sequence>
<dbReference type="InterPro" id="IPR015867">
    <property type="entry name" value="N-reg_PII/ATP_PRibTrfase_C"/>
</dbReference>
<protein>
    <submittedName>
        <fullName evidence="2">DUF190 domain-containing protein</fullName>
    </submittedName>
</protein>
<accession>A0ABW3WQI3</accession>
<reference evidence="3" key="1">
    <citation type="journal article" date="2019" name="Int. J. Syst. Evol. Microbiol.">
        <title>The Global Catalogue of Microorganisms (GCM) 10K type strain sequencing project: providing services to taxonomists for standard genome sequencing and annotation.</title>
        <authorList>
            <consortium name="The Broad Institute Genomics Platform"/>
            <consortium name="The Broad Institute Genome Sequencing Center for Infectious Disease"/>
            <person name="Wu L."/>
            <person name="Ma J."/>
        </authorList>
    </citation>
    <scope>NUCLEOTIDE SEQUENCE [LARGE SCALE GENOMIC DNA]</scope>
    <source>
        <strain evidence="3">CCUG 62221</strain>
    </source>
</reference>
<dbReference type="Pfam" id="PF02641">
    <property type="entry name" value="DUF190"/>
    <property type="match status" value="1"/>
</dbReference>
<comment type="similarity">
    <text evidence="1">Belongs to the UPF0166 family.</text>
</comment>
<dbReference type="EMBL" id="JBHTMV010000003">
    <property type="protein sequence ID" value="MFD1293752.1"/>
    <property type="molecule type" value="Genomic_DNA"/>
</dbReference>
<dbReference type="InterPro" id="IPR003793">
    <property type="entry name" value="UPF0166"/>
</dbReference>
<evidence type="ECO:0000256" key="1">
    <source>
        <dbReference type="ARBA" id="ARBA00010554"/>
    </source>
</evidence>
<dbReference type="RefSeq" id="WP_386808943.1">
    <property type="nucleotide sequence ID" value="NZ_JBHTMV010000003.1"/>
</dbReference>
<dbReference type="Proteomes" id="UP001597241">
    <property type="component" value="Unassembled WGS sequence"/>
</dbReference>
<name>A0ABW3WQI3_9FLAO</name>
<comment type="caution">
    <text evidence="2">The sequence shown here is derived from an EMBL/GenBank/DDBJ whole genome shotgun (WGS) entry which is preliminary data.</text>
</comment>
<dbReference type="InterPro" id="IPR011322">
    <property type="entry name" value="N-reg_PII-like_a/b"/>
</dbReference>
<keyword evidence="3" id="KW-1185">Reference proteome</keyword>
<dbReference type="Gene3D" id="3.30.70.120">
    <property type="match status" value="1"/>
</dbReference>
<proteinExistence type="inferred from homology"/>
<gene>
    <name evidence="2" type="ORF">ACFQ5N_07895</name>
</gene>
<organism evidence="2 3">
    <name type="scientific">Lutibacter holmesii</name>
    <dbReference type="NCBI Taxonomy" id="1137985"/>
    <lineage>
        <taxon>Bacteria</taxon>
        <taxon>Pseudomonadati</taxon>
        <taxon>Bacteroidota</taxon>
        <taxon>Flavobacteriia</taxon>
        <taxon>Flavobacteriales</taxon>
        <taxon>Flavobacteriaceae</taxon>
        <taxon>Lutibacter</taxon>
    </lineage>
</organism>
<dbReference type="SUPFAM" id="SSF54913">
    <property type="entry name" value="GlnB-like"/>
    <property type="match status" value="1"/>
</dbReference>
<evidence type="ECO:0000313" key="2">
    <source>
        <dbReference type="EMBL" id="MFD1293752.1"/>
    </source>
</evidence>